<dbReference type="STRING" id="469383.Cwoe_0285"/>
<dbReference type="PIRSF" id="PIRSF001112">
    <property type="entry name" value="Epoxide_hydrolase"/>
    <property type="match status" value="1"/>
</dbReference>
<dbReference type="PRINTS" id="PR00412">
    <property type="entry name" value="EPOXHYDRLASE"/>
</dbReference>
<dbReference type="PANTHER" id="PTHR21661:SF35">
    <property type="entry name" value="EPOXIDE HYDROLASE"/>
    <property type="match status" value="1"/>
</dbReference>
<evidence type="ECO:0000256" key="1">
    <source>
        <dbReference type="ARBA" id="ARBA00010088"/>
    </source>
</evidence>
<name>D3F648_CONWI</name>
<feature type="domain" description="Epoxide hydrolase N-terminal" evidence="5">
    <location>
        <begin position="11"/>
        <end position="115"/>
    </location>
</feature>
<dbReference type="Proteomes" id="UP000008229">
    <property type="component" value="Chromosome"/>
</dbReference>
<dbReference type="SUPFAM" id="SSF53474">
    <property type="entry name" value="alpha/beta-Hydrolases"/>
    <property type="match status" value="1"/>
</dbReference>
<dbReference type="PANTHER" id="PTHR21661">
    <property type="entry name" value="EPOXIDE HYDROLASE 1-RELATED"/>
    <property type="match status" value="1"/>
</dbReference>
<evidence type="ECO:0000259" key="5">
    <source>
        <dbReference type="Pfam" id="PF06441"/>
    </source>
</evidence>
<gene>
    <name evidence="6" type="ordered locus">Cwoe_0285</name>
</gene>
<keyword evidence="3 6" id="KW-0378">Hydrolase</keyword>
<reference evidence="6 7" key="1">
    <citation type="journal article" date="2010" name="Stand. Genomic Sci.">
        <title>Complete genome sequence of Conexibacter woesei type strain (ID131577).</title>
        <authorList>
            <person name="Pukall R."/>
            <person name="Lapidus A."/>
            <person name="Glavina Del Rio T."/>
            <person name="Copeland A."/>
            <person name="Tice H."/>
            <person name="Cheng J.-F."/>
            <person name="Lucas S."/>
            <person name="Chen F."/>
            <person name="Nolan M."/>
            <person name="Bruce D."/>
            <person name="Goodwin L."/>
            <person name="Pitluck S."/>
            <person name="Mavromatis K."/>
            <person name="Ivanova N."/>
            <person name="Ovchinnikova G."/>
            <person name="Pati A."/>
            <person name="Chen A."/>
            <person name="Palaniappan K."/>
            <person name="Land M."/>
            <person name="Hauser L."/>
            <person name="Chang Y.-J."/>
            <person name="Jeffries C.D."/>
            <person name="Chain P."/>
            <person name="Meincke L."/>
            <person name="Sims D."/>
            <person name="Brettin T."/>
            <person name="Detter J.C."/>
            <person name="Rohde M."/>
            <person name="Goeker M."/>
            <person name="Bristow J."/>
            <person name="Eisen J.A."/>
            <person name="Markowitz V."/>
            <person name="Kyrpides N.C."/>
            <person name="Klenk H.-P."/>
            <person name="Hugenholtz P."/>
        </authorList>
    </citation>
    <scope>NUCLEOTIDE SEQUENCE [LARGE SCALE GENOMIC DNA]</scope>
    <source>
        <strain evidence="7">DSM 14684 / CIP 108061 / JCM 11494 / NBRC 100937 / ID131577</strain>
    </source>
</reference>
<dbReference type="HOGENOM" id="CLU_019414_0_1_11"/>
<dbReference type="Gene3D" id="3.40.50.1820">
    <property type="entry name" value="alpha/beta hydrolase"/>
    <property type="match status" value="1"/>
</dbReference>
<feature type="active site" description="Proton acceptor" evidence="4">
    <location>
        <position position="362"/>
    </location>
</feature>
<dbReference type="InterPro" id="IPR016292">
    <property type="entry name" value="Epoxide_hydrolase"/>
</dbReference>
<evidence type="ECO:0000256" key="2">
    <source>
        <dbReference type="ARBA" id="ARBA00022797"/>
    </source>
</evidence>
<sequence length="384" mass="42341">MTNSTAASTAVRPFTIDVPQADLDDLRDRLARTRWVDELPGAGTDYGMPLATVRALADHWQDSFDWRAQEAKLNELPHFVTEIDGEQIHFLHIRSPHADALPLVMTHGWPKTFTELLALVGPLTDPVAHGGEAKDAFHVVIPSPPGYAFSGPTRSKGWNYPRIARAWDTLMKRLGYARYGAQGGDLGSLVGLALGRLAPEGLIGTHVMQIFAFPSGDPAELEKLDEHDRAGERIGEDFMAKAGYHAMSSSRPNTIGTALNDSPAGTLAWLLELPTNWGETPLDQLDKDALLTDVTIYWVTRTVASAARIYYEDAHSGEDWDANNPTPTGVAVFPWDFQSVRAFAERANTNIVHWKRMEYGSHFAAIDAPELLVADLREFYGGLR</sequence>
<keyword evidence="2" id="KW-0058">Aromatic hydrocarbons catabolism</keyword>
<dbReference type="Pfam" id="PF06441">
    <property type="entry name" value="EHN"/>
    <property type="match status" value="1"/>
</dbReference>
<evidence type="ECO:0000256" key="3">
    <source>
        <dbReference type="ARBA" id="ARBA00022801"/>
    </source>
</evidence>
<evidence type="ECO:0000313" key="7">
    <source>
        <dbReference type="Proteomes" id="UP000008229"/>
    </source>
</evidence>
<feature type="active site" description="Nucleophile" evidence="4">
    <location>
        <position position="185"/>
    </location>
</feature>
<dbReference type="InterPro" id="IPR029058">
    <property type="entry name" value="AB_hydrolase_fold"/>
</dbReference>
<dbReference type="GO" id="GO:0097176">
    <property type="term" value="P:epoxide metabolic process"/>
    <property type="evidence" value="ECO:0007669"/>
    <property type="project" value="TreeGrafter"/>
</dbReference>
<organism evidence="6 7">
    <name type="scientific">Conexibacter woesei (strain DSM 14684 / CCUG 47730 / CIP 108061 / JCM 11494 / NBRC 100937 / ID131577)</name>
    <dbReference type="NCBI Taxonomy" id="469383"/>
    <lineage>
        <taxon>Bacteria</taxon>
        <taxon>Bacillati</taxon>
        <taxon>Actinomycetota</taxon>
        <taxon>Thermoleophilia</taxon>
        <taxon>Solirubrobacterales</taxon>
        <taxon>Conexibacteraceae</taxon>
        <taxon>Conexibacter</taxon>
    </lineage>
</organism>
<comment type="similarity">
    <text evidence="1">Belongs to the peptidase S33 family.</text>
</comment>
<protein>
    <submittedName>
        <fullName evidence="6">Epoxide hydrolase domain protein</fullName>
    </submittedName>
</protein>
<keyword evidence="7" id="KW-1185">Reference proteome</keyword>
<dbReference type="eggNOG" id="COG0596">
    <property type="taxonomic scope" value="Bacteria"/>
</dbReference>
<dbReference type="KEGG" id="cwo:Cwoe_0285"/>
<dbReference type="InterPro" id="IPR000639">
    <property type="entry name" value="Epox_hydrolase-like"/>
</dbReference>
<dbReference type="RefSeq" id="WP_012931774.1">
    <property type="nucleotide sequence ID" value="NC_013739.1"/>
</dbReference>
<dbReference type="InterPro" id="IPR010497">
    <property type="entry name" value="Epoxide_hydro_N"/>
</dbReference>
<dbReference type="EMBL" id="CP001854">
    <property type="protein sequence ID" value="ADB48721.1"/>
    <property type="molecule type" value="Genomic_DNA"/>
</dbReference>
<accession>D3F648</accession>
<reference evidence="7" key="2">
    <citation type="submission" date="2010-01" db="EMBL/GenBank/DDBJ databases">
        <title>The complete genome of Conexibacter woesei DSM 14684.</title>
        <authorList>
            <consortium name="US DOE Joint Genome Institute (JGI-PGF)"/>
            <person name="Lucas S."/>
            <person name="Copeland A."/>
            <person name="Lapidus A."/>
            <person name="Glavina del Rio T."/>
            <person name="Dalin E."/>
            <person name="Tice H."/>
            <person name="Bruce D."/>
            <person name="Goodwin L."/>
            <person name="Pitluck S."/>
            <person name="Kyrpides N."/>
            <person name="Mavromatis K."/>
            <person name="Ivanova N."/>
            <person name="Mikhailova N."/>
            <person name="Chertkov O."/>
            <person name="Brettin T."/>
            <person name="Detter J.C."/>
            <person name="Han C."/>
            <person name="Larimer F."/>
            <person name="Land M."/>
            <person name="Hauser L."/>
            <person name="Markowitz V."/>
            <person name="Cheng J.-F."/>
            <person name="Hugenholtz P."/>
            <person name="Woyke T."/>
            <person name="Wu D."/>
            <person name="Pukall R."/>
            <person name="Steenblock K."/>
            <person name="Schneider S."/>
            <person name="Klenk H.-P."/>
            <person name="Eisen J.A."/>
        </authorList>
    </citation>
    <scope>NUCLEOTIDE SEQUENCE [LARGE SCALE GENOMIC DNA]</scope>
    <source>
        <strain evidence="7">DSM 14684 / CIP 108061 / JCM 11494 / NBRC 100937 / ID131577</strain>
    </source>
</reference>
<feature type="active site" description="Proton donor" evidence="4">
    <location>
        <position position="310"/>
    </location>
</feature>
<evidence type="ECO:0000256" key="4">
    <source>
        <dbReference type="PIRSR" id="PIRSR001112-1"/>
    </source>
</evidence>
<dbReference type="AlphaFoldDB" id="D3F648"/>
<dbReference type="GO" id="GO:0004301">
    <property type="term" value="F:epoxide hydrolase activity"/>
    <property type="evidence" value="ECO:0007669"/>
    <property type="project" value="TreeGrafter"/>
</dbReference>
<evidence type="ECO:0000313" key="6">
    <source>
        <dbReference type="EMBL" id="ADB48721.1"/>
    </source>
</evidence>
<dbReference type="OrthoDB" id="4654311at2"/>
<proteinExistence type="inferred from homology"/>